<feature type="compositionally biased region" description="Polar residues" evidence="7">
    <location>
        <begin position="46"/>
        <end position="59"/>
    </location>
</feature>
<dbReference type="Proteomes" id="UP000777438">
    <property type="component" value="Unassembled WGS sequence"/>
</dbReference>
<evidence type="ECO:0000256" key="4">
    <source>
        <dbReference type="ARBA" id="ARBA00022676"/>
    </source>
</evidence>
<dbReference type="PANTHER" id="PTHR47779">
    <property type="entry name" value="SYNTHASE (CCG-9), PUTATIVE (AFU_ORTHOLOGUE AFUA_3G12100)-RELATED"/>
    <property type="match status" value="1"/>
</dbReference>
<dbReference type="GO" id="GO:0006006">
    <property type="term" value="P:glucose metabolic process"/>
    <property type="evidence" value="ECO:0007669"/>
    <property type="project" value="UniProtKB-KW"/>
</dbReference>
<dbReference type="AlphaFoldDB" id="A0A9P9AH07"/>
<evidence type="ECO:0000313" key="11">
    <source>
        <dbReference type="Proteomes" id="UP000777438"/>
    </source>
</evidence>
<comment type="subunit">
    <text evidence="2">Homodimer.</text>
</comment>
<evidence type="ECO:0000256" key="1">
    <source>
        <dbReference type="ARBA" id="ARBA00009481"/>
    </source>
</evidence>
<comment type="caution">
    <text evidence="10">The sequence shown here is derived from an EMBL/GenBank/DDBJ whole genome shotgun (WGS) entry which is preliminary data.</text>
</comment>
<name>A0A9P9AH07_9HYPO</name>
<gene>
    <name evidence="10" type="ORF">B0T10DRAFT_573717</name>
</gene>
<dbReference type="InterPro" id="IPR052078">
    <property type="entry name" value="Trehalose_Metab_GTase"/>
</dbReference>
<evidence type="ECO:0000259" key="8">
    <source>
        <dbReference type="Pfam" id="PF00534"/>
    </source>
</evidence>
<feature type="region of interest" description="Disordered" evidence="7">
    <location>
        <begin position="1"/>
        <end position="112"/>
    </location>
</feature>
<evidence type="ECO:0000256" key="2">
    <source>
        <dbReference type="ARBA" id="ARBA00011738"/>
    </source>
</evidence>
<dbReference type="Pfam" id="PF21269">
    <property type="entry name" value="TreT_GT1"/>
    <property type="match status" value="1"/>
</dbReference>
<evidence type="ECO:0000256" key="3">
    <source>
        <dbReference type="ARBA" id="ARBA00022526"/>
    </source>
</evidence>
<dbReference type="SUPFAM" id="SSF53756">
    <property type="entry name" value="UDP-Glycosyltransferase/glycogen phosphorylase"/>
    <property type="match status" value="1"/>
</dbReference>
<keyword evidence="5" id="KW-0808">Transferase</keyword>
<proteinExistence type="inferred from homology"/>
<keyword evidence="6" id="KW-0119">Carbohydrate metabolism</keyword>
<accession>A0A9P9AH07</accession>
<feature type="compositionally biased region" description="Basic and acidic residues" evidence="7">
    <location>
        <begin position="8"/>
        <end position="29"/>
    </location>
</feature>
<evidence type="ECO:0000256" key="6">
    <source>
        <dbReference type="ARBA" id="ARBA00023277"/>
    </source>
</evidence>
<evidence type="ECO:0000256" key="7">
    <source>
        <dbReference type="SAM" id="MobiDB-lite"/>
    </source>
</evidence>
<keyword evidence="11" id="KW-1185">Reference proteome</keyword>
<dbReference type="Gene3D" id="3.40.50.2000">
    <property type="entry name" value="Glycogen Phosphorylase B"/>
    <property type="match status" value="2"/>
</dbReference>
<feature type="domain" description="Glycosyl transferase family 1" evidence="8">
    <location>
        <begin position="574"/>
        <end position="745"/>
    </location>
</feature>
<dbReference type="InterPro" id="IPR049438">
    <property type="entry name" value="TreT_GT1"/>
</dbReference>
<keyword evidence="3" id="KW-0313">Glucose metabolism</keyword>
<evidence type="ECO:0008006" key="12">
    <source>
        <dbReference type="Google" id="ProtNLM"/>
    </source>
</evidence>
<dbReference type="PANTHER" id="PTHR47779:SF1">
    <property type="entry name" value="SYNTHASE (CCG-9), PUTATIVE (AFU_ORTHOLOGUE AFUA_3G12100)-RELATED"/>
    <property type="match status" value="1"/>
</dbReference>
<organism evidence="10 11">
    <name type="scientific">Thelonectria olida</name>
    <dbReference type="NCBI Taxonomy" id="1576542"/>
    <lineage>
        <taxon>Eukaryota</taxon>
        <taxon>Fungi</taxon>
        <taxon>Dikarya</taxon>
        <taxon>Ascomycota</taxon>
        <taxon>Pezizomycotina</taxon>
        <taxon>Sordariomycetes</taxon>
        <taxon>Hypocreomycetidae</taxon>
        <taxon>Hypocreales</taxon>
        <taxon>Nectriaceae</taxon>
        <taxon>Thelonectria</taxon>
    </lineage>
</organism>
<dbReference type="OrthoDB" id="937291at2759"/>
<comment type="similarity">
    <text evidence="1">Belongs to the glycosyltransferase group 1 family. Glycosyltransferase 4 subfamily.</text>
</comment>
<dbReference type="InterPro" id="IPR001296">
    <property type="entry name" value="Glyco_trans_1"/>
</dbReference>
<protein>
    <recommendedName>
        <fullName evidence="12">Glycosyl transferase family 1 domain-containing protein</fullName>
    </recommendedName>
</protein>
<dbReference type="EMBL" id="JAGPYM010000124">
    <property type="protein sequence ID" value="KAH6866250.1"/>
    <property type="molecule type" value="Genomic_DNA"/>
</dbReference>
<reference evidence="10 11" key="1">
    <citation type="journal article" date="2021" name="Nat. Commun.">
        <title>Genetic determinants of endophytism in the Arabidopsis root mycobiome.</title>
        <authorList>
            <person name="Mesny F."/>
            <person name="Miyauchi S."/>
            <person name="Thiergart T."/>
            <person name="Pickel B."/>
            <person name="Atanasova L."/>
            <person name="Karlsson M."/>
            <person name="Huettel B."/>
            <person name="Barry K.W."/>
            <person name="Haridas S."/>
            <person name="Chen C."/>
            <person name="Bauer D."/>
            <person name="Andreopoulos W."/>
            <person name="Pangilinan J."/>
            <person name="LaButti K."/>
            <person name="Riley R."/>
            <person name="Lipzen A."/>
            <person name="Clum A."/>
            <person name="Drula E."/>
            <person name="Henrissat B."/>
            <person name="Kohler A."/>
            <person name="Grigoriev I.V."/>
            <person name="Martin F.M."/>
            <person name="Hacquard S."/>
        </authorList>
    </citation>
    <scope>NUCLEOTIDE SEQUENCE [LARGE SCALE GENOMIC DNA]</scope>
    <source>
        <strain evidence="10 11">MPI-CAGE-CH-0241</strain>
    </source>
</reference>
<feature type="compositionally biased region" description="Low complexity" evidence="7">
    <location>
        <begin position="76"/>
        <end position="98"/>
    </location>
</feature>
<dbReference type="CDD" id="cd03792">
    <property type="entry name" value="GT4_trehalose_phosphorylase"/>
    <property type="match status" value="1"/>
</dbReference>
<evidence type="ECO:0000259" key="9">
    <source>
        <dbReference type="Pfam" id="PF21269"/>
    </source>
</evidence>
<evidence type="ECO:0000256" key="5">
    <source>
        <dbReference type="ARBA" id="ARBA00022679"/>
    </source>
</evidence>
<dbReference type="GO" id="GO:0016757">
    <property type="term" value="F:glycosyltransferase activity"/>
    <property type="evidence" value="ECO:0007669"/>
    <property type="project" value="UniProtKB-KW"/>
</dbReference>
<keyword evidence="4" id="KW-0328">Glycosyltransferase</keyword>
<feature type="domain" description="Trehalose synthase N-terminal" evidence="9">
    <location>
        <begin position="353"/>
        <end position="513"/>
    </location>
</feature>
<dbReference type="Pfam" id="PF00534">
    <property type="entry name" value="Glycos_transf_1"/>
    <property type="match status" value="1"/>
</dbReference>
<sequence length="836" mass="93206">MSEPPQELQREEPGSRPHQSQARDSRGRNLDQSQAHGRDQDLQGRTLHQQVQPHAQSDELQPYDHPTGPKIASSQPVSQEDPSNSSSSPAHAVPPADSLRPGGGYSPPRYKPCRPTSLRPFILAIMAFKKGREFSAPTSAHRKRQMRAIVEKEGHFGPDLTTLYLGVSAVFSNDQTAVVAVAINDGVYLIDFSVKQIVLDDPLKMGQDLIADYVLEEVEKYEHENFAKFIGAGLPTTLRYMSPNLCSRLWLDLDIVPVVFHPDNEEGGQSFWDVKCVDEQADSMARKCIMNFGPSLAPVLQVGFRGVVQTDAGFRAHLTTLQSYKDTCGAATWETMLTYAKKLRHNEIRIAFFSSTPQGGGVALMRHALVRFARLMGISVTWYVPKPLPGVFRITKNIHNVLQGVSHPGQRITTEEKDVITHWITENAHRYWLSDGGPLRPVEEGGAHIIIIDDPQMPGLIPLIKKITPDRPVLYRSHIQIRSDLIAKAGSPQADIWDFLWSNIRLADMFISHPIPIFIPYTIPKEKIVYLPATTDWLDGLNKELNNWDSGYYGHLYNAACNSQRMTELNWPARKYIIQVARFDLSKGIPTVIDSYAEFRRQCESADITDVPQLVVCGNGSIDDPDTIMVYDQTINRLKTHYPHLIKDISIMRLNANDQLLNTLISKAHVVLQLSIREGFEVKVSEALHAGRPIIATKAGGIPLQVKDKINGFLVDPGDWKAVAGHLMDLFTNNDLHEKMSSAAKSGVSDEVSTVGNALSWFYLAAKWAEVGVEKMGKGGLQGNERWVNDMAREEAGYSYLENENRLPRQFTENKSLTVIDARAAQPGPDAPAAED</sequence>
<evidence type="ECO:0000313" key="10">
    <source>
        <dbReference type="EMBL" id="KAH6866250.1"/>
    </source>
</evidence>